<protein>
    <recommendedName>
        <fullName evidence="5">Shootin-1</fullName>
    </recommendedName>
</protein>
<name>A0ABD0YQM7_9HEMI</name>
<organism evidence="3 4">
    <name type="scientific">Ranatra chinensis</name>
    <dbReference type="NCBI Taxonomy" id="642074"/>
    <lineage>
        <taxon>Eukaryota</taxon>
        <taxon>Metazoa</taxon>
        <taxon>Ecdysozoa</taxon>
        <taxon>Arthropoda</taxon>
        <taxon>Hexapoda</taxon>
        <taxon>Insecta</taxon>
        <taxon>Pterygota</taxon>
        <taxon>Neoptera</taxon>
        <taxon>Paraneoptera</taxon>
        <taxon>Hemiptera</taxon>
        <taxon>Heteroptera</taxon>
        <taxon>Panheteroptera</taxon>
        <taxon>Nepomorpha</taxon>
        <taxon>Nepidae</taxon>
        <taxon>Ranatrinae</taxon>
        <taxon>Ranatra</taxon>
    </lineage>
</organism>
<sequence length="698" mass="79935">MEDIVGREEKWYLPSVRWLTLANAQHSPSRSRWCDTQISPEHNNRDGTGTGVAERDVKGSISTKSCLPLLHKQPTMPLNRSESAGAESGPPSPVRESPSRNGMRTHIPVPMHTRKLSTESLVTSPNASHDKWILRFEDMEKRRKILIAQNQKVEREKEDLIVKNMKLKQQCAHSSKLMEEKEKELMQLRKLAESVFKEYDQLKNQYELDTGALQQAIQRASKWYRQNRELKRKSTALVQKVLQVAPEAMIGIDDVTDSGGVDQDEMENLQKSVRELNKEIARLQSELNAAKLQEFEAQEQAVELQSSLEEERYKSERLQNELDETRVSKENLVKITRLIAQEVSSLREQCQKEKENAQRLKSDADEAKRERNILAHQSQLLLADASSSEKLITALLEIENITRKLEEEKSRHETELRQLQEKMAEEITVSDSEMLTERLKIIESELDCVIKRAERSEAHNEELLAKVKHLELELEKKSVTPQSPPPPPPPPPPPLPPQSIISPSSQLPRRNASIKESQPNSVVEMANLLVDYLPSSNLFSHALCGHARILFAFKKKKSFHNLAMNLDYGFTTQSKELDDGVAVKFDAVLQPVHQLLYTHVEYAQPYLESHFSTASFTSTHETEEEVDPSFFQTGEKLKICGWSWFSPLDEYCIPPTVFHRNYQIERIQRYSEVGRSVIDDGVQKLVYSLKKNIQVDGD</sequence>
<evidence type="ECO:0000256" key="1">
    <source>
        <dbReference type="SAM" id="Coils"/>
    </source>
</evidence>
<dbReference type="EMBL" id="JBFDAA010000004">
    <property type="protein sequence ID" value="KAL1138236.1"/>
    <property type="molecule type" value="Genomic_DNA"/>
</dbReference>
<dbReference type="InterPro" id="IPR024849">
    <property type="entry name" value="Shootin-1"/>
</dbReference>
<comment type="caution">
    <text evidence="3">The sequence shown here is derived from an EMBL/GenBank/DDBJ whole genome shotgun (WGS) entry which is preliminary data.</text>
</comment>
<feature type="region of interest" description="Disordered" evidence="2">
    <location>
        <begin position="24"/>
        <end position="107"/>
    </location>
</feature>
<accession>A0ABD0YQM7</accession>
<keyword evidence="1" id="KW-0175">Coiled coil</keyword>
<gene>
    <name evidence="3" type="ORF">AAG570_009925</name>
</gene>
<feature type="compositionally biased region" description="Polar residues" evidence="2">
    <location>
        <begin position="24"/>
        <end position="41"/>
    </location>
</feature>
<dbReference type="PANTHER" id="PTHR46606:SF5">
    <property type="entry name" value="SHOOTIN-1"/>
    <property type="match status" value="1"/>
</dbReference>
<evidence type="ECO:0000313" key="4">
    <source>
        <dbReference type="Proteomes" id="UP001558652"/>
    </source>
</evidence>
<feature type="compositionally biased region" description="Pro residues" evidence="2">
    <location>
        <begin position="482"/>
        <end position="497"/>
    </location>
</feature>
<dbReference type="Proteomes" id="UP001558652">
    <property type="component" value="Unassembled WGS sequence"/>
</dbReference>
<feature type="coiled-coil region" evidence="1">
    <location>
        <begin position="266"/>
        <end position="429"/>
    </location>
</feature>
<proteinExistence type="predicted"/>
<evidence type="ECO:0000256" key="2">
    <source>
        <dbReference type="SAM" id="MobiDB-lite"/>
    </source>
</evidence>
<dbReference type="AlphaFoldDB" id="A0ABD0YQM7"/>
<reference evidence="3 4" key="1">
    <citation type="submission" date="2024-07" db="EMBL/GenBank/DDBJ databases">
        <title>Chromosome-level genome assembly of the water stick insect Ranatra chinensis (Heteroptera: Nepidae).</title>
        <authorList>
            <person name="Liu X."/>
        </authorList>
    </citation>
    <scope>NUCLEOTIDE SEQUENCE [LARGE SCALE GENOMIC DNA]</scope>
    <source>
        <strain evidence="3">Cailab_2021Rc</strain>
        <tissue evidence="3">Muscle</tissue>
    </source>
</reference>
<evidence type="ECO:0000313" key="3">
    <source>
        <dbReference type="EMBL" id="KAL1138236.1"/>
    </source>
</evidence>
<feature type="coiled-coil region" evidence="1">
    <location>
        <begin position="136"/>
        <end position="233"/>
    </location>
</feature>
<keyword evidence="4" id="KW-1185">Reference proteome</keyword>
<evidence type="ECO:0008006" key="5">
    <source>
        <dbReference type="Google" id="ProtNLM"/>
    </source>
</evidence>
<feature type="region of interest" description="Disordered" evidence="2">
    <location>
        <begin position="476"/>
        <end position="518"/>
    </location>
</feature>
<dbReference type="PANTHER" id="PTHR46606">
    <property type="entry name" value="SHOOTIN-1"/>
    <property type="match status" value="1"/>
</dbReference>
<feature type="compositionally biased region" description="Low complexity" evidence="2">
    <location>
        <begin position="498"/>
        <end position="508"/>
    </location>
</feature>